<evidence type="ECO:0000256" key="2">
    <source>
        <dbReference type="SAM" id="Phobius"/>
    </source>
</evidence>
<evidence type="ECO:0000313" key="4">
    <source>
        <dbReference type="Proteomes" id="UP001605036"/>
    </source>
</evidence>
<keyword evidence="2" id="KW-0812">Transmembrane</keyword>
<dbReference type="AlphaFoldDB" id="A0ABD1YS24"/>
<feature type="region of interest" description="Disordered" evidence="1">
    <location>
        <begin position="84"/>
        <end position="103"/>
    </location>
</feature>
<feature type="transmembrane region" description="Helical" evidence="2">
    <location>
        <begin position="173"/>
        <end position="189"/>
    </location>
</feature>
<evidence type="ECO:0000256" key="1">
    <source>
        <dbReference type="SAM" id="MobiDB-lite"/>
    </source>
</evidence>
<dbReference type="EMBL" id="JBHFFA010000003">
    <property type="protein sequence ID" value="KAL2632517.1"/>
    <property type="molecule type" value="Genomic_DNA"/>
</dbReference>
<comment type="caution">
    <text evidence="3">The sequence shown here is derived from an EMBL/GenBank/DDBJ whole genome shotgun (WGS) entry which is preliminary data.</text>
</comment>
<dbReference type="PANTHER" id="PTHR35283">
    <property type="entry name" value="T12C22.21 PROTEIN"/>
    <property type="match status" value="1"/>
</dbReference>
<dbReference type="Pfam" id="PF11255">
    <property type="entry name" value="DUF3054"/>
    <property type="match status" value="1"/>
</dbReference>
<gene>
    <name evidence="3" type="ORF">R1flu_003996</name>
</gene>
<dbReference type="InterPro" id="IPR021414">
    <property type="entry name" value="DUF3054"/>
</dbReference>
<name>A0ABD1YS24_9MARC</name>
<accession>A0ABD1YS24</accession>
<feature type="transmembrane region" description="Helical" evidence="2">
    <location>
        <begin position="231"/>
        <end position="255"/>
    </location>
</feature>
<keyword evidence="2" id="KW-0472">Membrane</keyword>
<keyword evidence="4" id="KW-1185">Reference proteome</keyword>
<organism evidence="3 4">
    <name type="scientific">Riccia fluitans</name>
    <dbReference type="NCBI Taxonomy" id="41844"/>
    <lineage>
        <taxon>Eukaryota</taxon>
        <taxon>Viridiplantae</taxon>
        <taxon>Streptophyta</taxon>
        <taxon>Embryophyta</taxon>
        <taxon>Marchantiophyta</taxon>
        <taxon>Marchantiopsida</taxon>
        <taxon>Marchantiidae</taxon>
        <taxon>Marchantiales</taxon>
        <taxon>Ricciaceae</taxon>
        <taxon>Riccia</taxon>
    </lineage>
</organism>
<reference evidence="3 4" key="1">
    <citation type="submission" date="2024-09" db="EMBL/GenBank/DDBJ databases">
        <title>Chromosome-scale assembly of Riccia fluitans.</title>
        <authorList>
            <person name="Paukszto L."/>
            <person name="Sawicki J."/>
            <person name="Karawczyk K."/>
            <person name="Piernik-Szablinska J."/>
            <person name="Szczecinska M."/>
            <person name="Mazdziarz M."/>
        </authorList>
    </citation>
    <scope>NUCLEOTIDE SEQUENCE [LARGE SCALE GENOMIC DNA]</scope>
    <source>
        <strain evidence="3">Rf_01</strain>
        <tissue evidence="3">Aerial parts of the thallus</tissue>
    </source>
</reference>
<dbReference type="PANTHER" id="PTHR35283:SF3">
    <property type="entry name" value="T12C22.21 PROTEIN"/>
    <property type="match status" value="1"/>
</dbReference>
<evidence type="ECO:0000313" key="3">
    <source>
        <dbReference type="EMBL" id="KAL2632517.1"/>
    </source>
</evidence>
<proteinExistence type="predicted"/>
<keyword evidence="2" id="KW-1133">Transmembrane helix</keyword>
<dbReference type="Proteomes" id="UP001605036">
    <property type="component" value="Unassembled WGS sequence"/>
</dbReference>
<feature type="transmembrane region" description="Helical" evidence="2">
    <location>
        <begin position="201"/>
        <end position="219"/>
    </location>
</feature>
<protein>
    <submittedName>
        <fullName evidence="3">Uncharacterized protein</fullName>
    </submittedName>
</protein>
<sequence length="408" mass="44699">MVATAAPQSCANAAAAAPQQSSLQSLSSTPTCSTSSLESRSLQITCRLTCGRRNVFELTRNQRGLGFGQASRFLEHVNSVRRPVLRRSSEKSNPKGGSATEDSIVPVSLANNDNLEGVIQVDRDSSDGPQPTWGRIYLLAGGDILFLLLFAAIGRMSHGLSGFDWDALRTADPFIAGWLLGSYFIGGYGPEGQGLKGLKVALLAAVKSWAVGIPLSLVIRGFTTGHVPPQPFIIVSLASTFVLQVGWRTAFTALFPNDEKAFQKKKGDRKGNPLEFFELLTSLVRRCDFLISRKLWLNRSYNCPTIIGCKVLLQFIPISASYVDAASDVKGDVKVREARESYGRDNPYAPDSHMFLTIHLQMMRLREFQTLDPASVPLRRQSYDFPPGHEFASGFFWPDSSGTLVDSE</sequence>
<feature type="transmembrane region" description="Helical" evidence="2">
    <location>
        <begin position="136"/>
        <end position="153"/>
    </location>
</feature>